<dbReference type="SUPFAM" id="SSF116734">
    <property type="entry name" value="DNA methylase specificity domain"/>
    <property type="match status" value="2"/>
</dbReference>
<dbReference type="CDD" id="cd17291">
    <property type="entry name" value="RMtype1_S_MgeORF438P-TRD-CR_like"/>
    <property type="match status" value="1"/>
</dbReference>
<gene>
    <name evidence="6" type="ORF">FUSPEROL_01657</name>
</gene>
<dbReference type="Pfam" id="PF01420">
    <property type="entry name" value="Methylase_S"/>
    <property type="match status" value="2"/>
</dbReference>
<evidence type="ECO:0000256" key="4">
    <source>
        <dbReference type="SAM" id="Coils"/>
    </source>
</evidence>
<keyword evidence="2" id="KW-0680">Restriction system</keyword>
<comment type="caution">
    <text evidence="6">The sequence shown here is derived from an EMBL/GenBank/DDBJ whole genome shotgun (WGS) entry which is preliminary data.</text>
</comment>
<name>D4CW48_9FUSO</name>
<feature type="coiled-coil region" evidence="4">
    <location>
        <begin position="163"/>
        <end position="190"/>
    </location>
</feature>
<dbReference type="STRING" id="546275.FUSPEROL_01657"/>
<dbReference type="InterPro" id="IPR000055">
    <property type="entry name" value="Restrct_endonuc_typeI_TRD"/>
</dbReference>
<dbReference type="Gene3D" id="3.90.220.20">
    <property type="entry name" value="DNA methylase specificity domains"/>
    <property type="match status" value="2"/>
</dbReference>
<feature type="domain" description="Type I restriction modification DNA specificity" evidence="5">
    <location>
        <begin position="30"/>
        <end position="188"/>
    </location>
</feature>
<organism evidence="6 7">
    <name type="scientific">Fusobacterium periodonticum ATCC 33693</name>
    <dbReference type="NCBI Taxonomy" id="546275"/>
    <lineage>
        <taxon>Bacteria</taxon>
        <taxon>Fusobacteriati</taxon>
        <taxon>Fusobacteriota</taxon>
        <taxon>Fusobacteriia</taxon>
        <taxon>Fusobacteriales</taxon>
        <taxon>Fusobacteriaceae</taxon>
        <taxon>Fusobacterium</taxon>
    </lineage>
</organism>
<comment type="similarity">
    <text evidence="1">Belongs to the type-I restriction system S methylase family.</text>
</comment>
<sequence>MKSDVTSKNKISKKREDMSKLDELIKELCPNGVEYKELGEIVKSQRGKTITKELIKDGDIPVISGGQKPAYYHNESNRKGEVITIAGSGAYAGFVMYWDKPIFVSDAFTIECDKSYLNIKYIYYFLQNNQMKIHSLKKGGGVPHVYFKDMQKFLVPVPPLEVQNEIARILDDYTKSVEELKEKLNTELITRKKQYSWYRDYLLKFENKVKIVKLGGLFEFKNGINKEKSSFGKGTPIINYVNVYKKNKIYFEDLQGLVEATDDELIRYKVKRGDVFFTRTSETIEEIGFTSVLLEDIENCVFSGFLLRARPLTDLLLPEYCAYCFSTSSMRNAIIRKSTYTTRALINGTSLSQIEIPLPPLEVQKRIVEVLDNFEKTCKELNIELSSEIEKKQKEYEFVRNYLLTFEEKSRQAILACELASLRACVASSKPKI</sequence>
<evidence type="ECO:0000256" key="3">
    <source>
        <dbReference type="ARBA" id="ARBA00023125"/>
    </source>
</evidence>
<dbReference type="PANTHER" id="PTHR43140">
    <property type="entry name" value="TYPE-1 RESTRICTION ENZYME ECOKI SPECIFICITY PROTEIN"/>
    <property type="match status" value="1"/>
</dbReference>
<dbReference type="PANTHER" id="PTHR43140:SF1">
    <property type="entry name" value="TYPE I RESTRICTION ENZYME ECOKI SPECIFICITY SUBUNIT"/>
    <property type="match status" value="1"/>
</dbReference>
<evidence type="ECO:0000313" key="7">
    <source>
        <dbReference type="Proteomes" id="UP000003748"/>
    </source>
</evidence>
<reference evidence="6 7" key="1">
    <citation type="submission" date="2010-02" db="EMBL/GenBank/DDBJ databases">
        <authorList>
            <person name="Weinstock G."/>
            <person name="Sodergren E."/>
            <person name="Clifton S."/>
            <person name="Fulton L."/>
            <person name="Fulton B."/>
            <person name="Courtney L."/>
            <person name="Fronick C."/>
            <person name="Harrison M."/>
            <person name="Strong C."/>
            <person name="Farmer C."/>
            <person name="Delahaunty K."/>
            <person name="Markovic C."/>
            <person name="Hall O."/>
            <person name="Minx P."/>
            <person name="Tomlinson C."/>
            <person name="Mitreva M."/>
            <person name="Nelson J."/>
            <person name="Hou S."/>
            <person name="Wollam A."/>
            <person name="Pepin K.H."/>
            <person name="Johnson M."/>
            <person name="Bhonagiri V."/>
            <person name="Zhang X."/>
            <person name="Suruliraj S."/>
            <person name="Warren W."/>
            <person name="Chinwalla A."/>
            <person name="Mardis E.R."/>
            <person name="Wilson R.K."/>
        </authorList>
    </citation>
    <scope>NUCLEOTIDE SEQUENCE [LARGE SCALE GENOMIC DNA]</scope>
    <source>
        <strain evidence="6 7">ATCC 33693</strain>
    </source>
</reference>
<dbReference type="GO" id="GO:0003677">
    <property type="term" value="F:DNA binding"/>
    <property type="evidence" value="ECO:0007669"/>
    <property type="project" value="UniProtKB-KW"/>
</dbReference>
<dbReference type="EMBL" id="ACJY01000086">
    <property type="protein sequence ID" value="EFE86462.1"/>
    <property type="molecule type" value="Genomic_DNA"/>
</dbReference>
<dbReference type="HOGENOM" id="CLU_021095_6_0_0"/>
<proteinExistence type="inferred from homology"/>
<keyword evidence="3" id="KW-0238">DNA-binding</keyword>
<feature type="domain" description="Type I restriction modification DNA specificity" evidence="5">
    <location>
        <begin position="208"/>
        <end position="391"/>
    </location>
</feature>
<dbReference type="GO" id="GO:0009307">
    <property type="term" value="P:DNA restriction-modification system"/>
    <property type="evidence" value="ECO:0007669"/>
    <property type="project" value="UniProtKB-KW"/>
</dbReference>
<dbReference type="CDD" id="cd17517">
    <property type="entry name" value="RMtype1_S_EcoKI_StySPI-TRD2-CR2_like"/>
    <property type="match status" value="1"/>
</dbReference>
<evidence type="ECO:0000256" key="1">
    <source>
        <dbReference type="ARBA" id="ARBA00010923"/>
    </source>
</evidence>
<dbReference type="AlphaFoldDB" id="D4CW48"/>
<dbReference type="InterPro" id="IPR044946">
    <property type="entry name" value="Restrct_endonuc_typeI_TRD_sf"/>
</dbReference>
<evidence type="ECO:0000313" key="6">
    <source>
        <dbReference type="EMBL" id="EFE86462.1"/>
    </source>
</evidence>
<evidence type="ECO:0000256" key="2">
    <source>
        <dbReference type="ARBA" id="ARBA00022747"/>
    </source>
</evidence>
<dbReference type="Proteomes" id="UP000003748">
    <property type="component" value="Unassembled WGS sequence"/>
</dbReference>
<keyword evidence="4" id="KW-0175">Coiled coil</keyword>
<dbReference type="InterPro" id="IPR051212">
    <property type="entry name" value="Type-I_RE_S_subunit"/>
</dbReference>
<dbReference type="eggNOG" id="COG0732">
    <property type="taxonomic scope" value="Bacteria"/>
</dbReference>
<evidence type="ECO:0000259" key="5">
    <source>
        <dbReference type="Pfam" id="PF01420"/>
    </source>
</evidence>
<accession>D4CW48</accession>
<protein>
    <submittedName>
        <fullName evidence="6">Type I restriction modification DNA specificity domain protein</fullName>
    </submittedName>
</protein>